<dbReference type="EMBL" id="CP058214">
    <property type="protein sequence ID" value="QPC44848.1"/>
    <property type="molecule type" value="Genomic_DNA"/>
</dbReference>
<dbReference type="GO" id="GO:0004222">
    <property type="term" value="F:metalloendopeptidase activity"/>
    <property type="evidence" value="ECO:0007669"/>
    <property type="project" value="InterPro"/>
</dbReference>
<dbReference type="RefSeq" id="WP_213162217.1">
    <property type="nucleotide sequence ID" value="NZ_CP058214.1"/>
</dbReference>
<dbReference type="PANTHER" id="PTHR11851">
    <property type="entry name" value="METALLOPROTEASE"/>
    <property type="match status" value="1"/>
</dbReference>
<dbReference type="Pfam" id="PF05193">
    <property type="entry name" value="Peptidase_M16_C"/>
    <property type="match status" value="1"/>
</dbReference>
<keyword evidence="10" id="KW-1185">Reference proteome</keyword>
<comment type="cofactor">
    <cofactor evidence="1">
        <name>Zn(2+)</name>
        <dbReference type="ChEBI" id="CHEBI:29105"/>
    </cofactor>
</comment>
<dbReference type="GO" id="GO:0046872">
    <property type="term" value="F:metal ion binding"/>
    <property type="evidence" value="ECO:0007669"/>
    <property type="project" value="InterPro"/>
</dbReference>
<evidence type="ECO:0000259" key="7">
    <source>
        <dbReference type="Pfam" id="PF00675"/>
    </source>
</evidence>
<comment type="similarity">
    <text evidence="2 4">Belongs to the peptidase M16 family.</text>
</comment>
<evidence type="ECO:0000313" key="10">
    <source>
        <dbReference type="Proteomes" id="UP000593594"/>
    </source>
</evidence>
<dbReference type="Proteomes" id="UP000593594">
    <property type="component" value="Chromosome"/>
</dbReference>
<dbReference type="Gene3D" id="3.30.830.10">
    <property type="entry name" value="Metalloenzyme, LuxS/M16 peptidase-like"/>
    <property type="match status" value="2"/>
</dbReference>
<reference evidence="9 10" key="1">
    <citation type="submission" date="2020-06" db="EMBL/GenBank/DDBJ databases">
        <title>Genome sequence of 2 isolates from Red Sea Mangroves.</title>
        <authorList>
            <person name="Sefrji F."/>
            <person name="Michoud G."/>
            <person name="Merlino G."/>
            <person name="Daffonchio D."/>
        </authorList>
    </citation>
    <scope>NUCLEOTIDE SEQUENCE [LARGE SCALE GENOMIC DNA]</scope>
    <source>
        <strain evidence="9 10">R1DC25</strain>
    </source>
</reference>
<keyword evidence="3" id="KW-0482">Metalloprotease</keyword>
<evidence type="ECO:0000256" key="2">
    <source>
        <dbReference type="ARBA" id="ARBA00007261"/>
    </source>
</evidence>
<organism evidence="9 10">
    <name type="scientific">Kaustia mangrovi</name>
    <dbReference type="NCBI Taxonomy" id="2593653"/>
    <lineage>
        <taxon>Bacteria</taxon>
        <taxon>Pseudomonadati</taxon>
        <taxon>Pseudomonadota</taxon>
        <taxon>Alphaproteobacteria</taxon>
        <taxon>Hyphomicrobiales</taxon>
        <taxon>Parvibaculaceae</taxon>
        <taxon>Kaustia</taxon>
    </lineage>
</organism>
<feature type="region of interest" description="Disordered" evidence="5">
    <location>
        <begin position="476"/>
        <end position="496"/>
    </location>
</feature>
<dbReference type="PANTHER" id="PTHR11851:SF49">
    <property type="entry name" value="MITOCHONDRIAL-PROCESSING PEPTIDASE SUBUNIT ALPHA"/>
    <property type="match status" value="1"/>
</dbReference>
<evidence type="ECO:0000256" key="3">
    <source>
        <dbReference type="ARBA" id="ARBA00023049"/>
    </source>
</evidence>
<dbReference type="PROSITE" id="PS00143">
    <property type="entry name" value="INSULINASE"/>
    <property type="match status" value="1"/>
</dbReference>
<feature type="domain" description="Peptidase M16 N-terminal" evidence="7">
    <location>
        <begin position="69"/>
        <end position="214"/>
    </location>
</feature>
<evidence type="ECO:0000256" key="4">
    <source>
        <dbReference type="RuleBase" id="RU004447"/>
    </source>
</evidence>
<keyword evidence="6" id="KW-0732">Signal</keyword>
<dbReference type="Pfam" id="PF00675">
    <property type="entry name" value="Peptidase_M16"/>
    <property type="match status" value="1"/>
</dbReference>
<dbReference type="InterPro" id="IPR011249">
    <property type="entry name" value="Metalloenz_LuxS/M16"/>
</dbReference>
<dbReference type="KEGG" id="kmn:HW532_20380"/>
<name>A0A7S8HDZ9_9HYPH</name>
<dbReference type="InterPro" id="IPR001431">
    <property type="entry name" value="Pept_M16_Zn_BS"/>
</dbReference>
<feature type="domain" description="Peptidase M16 C-terminal" evidence="8">
    <location>
        <begin position="223"/>
        <end position="406"/>
    </location>
</feature>
<evidence type="ECO:0000313" key="9">
    <source>
        <dbReference type="EMBL" id="QPC44848.1"/>
    </source>
</evidence>
<feature type="compositionally biased region" description="Low complexity" evidence="5">
    <location>
        <begin position="476"/>
        <end position="489"/>
    </location>
</feature>
<feature type="chain" id="PRO_5032267334" evidence="6">
    <location>
        <begin position="34"/>
        <end position="496"/>
    </location>
</feature>
<dbReference type="GO" id="GO:0006508">
    <property type="term" value="P:proteolysis"/>
    <property type="evidence" value="ECO:0007669"/>
    <property type="project" value="InterPro"/>
</dbReference>
<evidence type="ECO:0000256" key="1">
    <source>
        <dbReference type="ARBA" id="ARBA00001947"/>
    </source>
</evidence>
<evidence type="ECO:0000259" key="8">
    <source>
        <dbReference type="Pfam" id="PF05193"/>
    </source>
</evidence>
<gene>
    <name evidence="9" type="ORF">HW532_20380</name>
</gene>
<dbReference type="AlphaFoldDB" id="A0A7S8HDZ9"/>
<proteinExistence type="inferred from homology"/>
<dbReference type="InterPro" id="IPR007863">
    <property type="entry name" value="Peptidase_M16_C"/>
</dbReference>
<keyword evidence="3" id="KW-0378">Hydrolase</keyword>
<evidence type="ECO:0000256" key="5">
    <source>
        <dbReference type="SAM" id="MobiDB-lite"/>
    </source>
</evidence>
<evidence type="ECO:0000256" key="6">
    <source>
        <dbReference type="SAM" id="SignalP"/>
    </source>
</evidence>
<dbReference type="InterPro" id="IPR011765">
    <property type="entry name" value="Pept_M16_N"/>
</dbReference>
<dbReference type="SUPFAM" id="SSF63411">
    <property type="entry name" value="LuxS/MPP-like metallohydrolase"/>
    <property type="match status" value="2"/>
</dbReference>
<dbReference type="InterPro" id="IPR050361">
    <property type="entry name" value="MPP/UQCRC_Complex"/>
</dbReference>
<protein>
    <submittedName>
        <fullName evidence="9">Insulinase family protein</fullName>
    </submittedName>
</protein>
<accession>A0A7S8HDZ9</accession>
<sequence length="496" mass="53337">MVSVNALLRPVRRLPAGAACIALGLAAATALTAAPLAPARAEKAAKPPAGSAQFAQNVSTFTLDNGMQVVVIPDHRAPVVTHMVWYRVGAADEPKGKSGIAHFLEHLMFKGTETVPPGEFSKIVRRNGGEDNAFTGQDYTAYYQRIAKDRLPLVMKLEADRMVNLQLDEKNVGTELEVIKEERRMRVDNEPSSRLNEQVDAALYVAHPYGTPVIGWPDEMAGLTLDDALSFYRTYYTPRNAILVVAGDVTADEVKSLAETYYGPLQNTGAPGARERVAEPAPQAERLVTLRDAKVPSPSVRRSYLATSYSRAEPGEAEALDILAYVLGDGTTSRLYRDLVVDKKIATYAGAWYSGDGLDYGTIGVYAAPVPGHDIADVEAELDTVLADVVENGITGKELADAKRSLLAETVYALDSQVRLARVFGIALTTGLDVDAVRDWPARIEAVTLDEVKAAARKYLAPERSVTGLLLKPARAAATGATETAPEAKTNGETES</sequence>
<keyword evidence="3" id="KW-0645">Protease</keyword>
<feature type="signal peptide" evidence="6">
    <location>
        <begin position="1"/>
        <end position="33"/>
    </location>
</feature>